<dbReference type="EMBL" id="MK805264">
    <property type="protein sequence ID" value="QIE48537.1"/>
    <property type="molecule type" value="mRNA"/>
</dbReference>
<proteinExistence type="evidence at transcript level"/>
<evidence type="ECO:0000313" key="7">
    <source>
        <dbReference type="EMBL" id="QIE48537.1"/>
    </source>
</evidence>
<feature type="domain" description="SET" evidence="5">
    <location>
        <begin position="117"/>
        <end position="230"/>
    </location>
</feature>
<organism evidence="7">
    <name type="scientific">Trametes gibbosa</name>
    <dbReference type="NCBI Taxonomy" id="160864"/>
    <lineage>
        <taxon>Eukaryota</taxon>
        <taxon>Fungi</taxon>
        <taxon>Dikarya</taxon>
        <taxon>Basidiomycota</taxon>
        <taxon>Agaricomycotina</taxon>
        <taxon>Agaricomycetes</taxon>
        <taxon>Polyporales</taxon>
        <taxon>Polyporaceae</taxon>
        <taxon>Trametes</taxon>
    </lineage>
</organism>
<dbReference type="Gene3D" id="2.170.270.10">
    <property type="entry name" value="SET domain"/>
    <property type="match status" value="1"/>
</dbReference>
<keyword evidence="1" id="KW-0479">Metal-binding</keyword>
<dbReference type="Gene3D" id="1.10.220.160">
    <property type="match status" value="1"/>
</dbReference>
<name>A0A6G6FQM8_9APHY</name>
<sequence length="501" mass="53919">MSVLPHVHVLSSSYLDQHCSSCSAPATAAGLKRCPKCKRMHYCNQTCQNRDWAWHKHECDALQKWAASAPSEDVAVPSDAVRCLGRVLWGSQKEGLDSPWAKEMRMMQSHRSTLPASSFESHTYLAHSLVRYMGVGSPGELQSFGLYSVTDLVDLISRFATNAFTLASPHLAPIGVCIAPTIALANHSCNPNATIVFPGTPGTPKCKEPLLNLIALRDIAPGKEIRVSYVDTTLPKQIRQKALAETYNFTCQCKLCSRPPLVDPREAVWCPKQCGGVCPIPTEEDSLSRCVKCGAVVADTDAILDATRIGQEALDKADSLQFSDATKAKQLTTNVTPILISAGLAPSSHPLLAMTHLHLQLLISALPSALSQENLDDAVRTAAKYSAGLQSLLPKGHPTRAIALGEVGKLLAVDEPAPPTGSDPARAAIFPPSGAPRLKLAYESLVRAHEELLIGFGRENGGGSAGRDVREAVVRLEKELGVWTAGVRNVLEDMPMPQRAR</sequence>
<evidence type="ECO:0000256" key="2">
    <source>
        <dbReference type="ARBA" id="ARBA00022771"/>
    </source>
</evidence>
<dbReference type="PANTHER" id="PTHR12197:SF251">
    <property type="entry name" value="EG:BACR7C10.4 PROTEIN"/>
    <property type="match status" value="1"/>
</dbReference>
<dbReference type="GO" id="GO:0008270">
    <property type="term" value="F:zinc ion binding"/>
    <property type="evidence" value="ECO:0007669"/>
    <property type="project" value="UniProtKB-KW"/>
</dbReference>
<evidence type="ECO:0000259" key="5">
    <source>
        <dbReference type="PROSITE" id="PS50280"/>
    </source>
</evidence>
<dbReference type="PROSITE" id="PS50865">
    <property type="entry name" value="ZF_MYND_2"/>
    <property type="match status" value="1"/>
</dbReference>
<evidence type="ECO:0000256" key="4">
    <source>
        <dbReference type="PROSITE-ProRule" id="PRU00134"/>
    </source>
</evidence>
<dbReference type="PANTHER" id="PTHR12197">
    <property type="entry name" value="HISTONE-LYSINE N-METHYLTRANSFERASE SMYD"/>
    <property type="match status" value="1"/>
</dbReference>
<dbReference type="GO" id="GO:0005634">
    <property type="term" value="C:nucleus"/>
    <property type="evidence" value="ECO:0007669"/>
    <property type="project" value="TreeGrafter"/>
</dbReference>
<protein>
    <recommendedName>
        <fullName evidence="8">SET domain-containing protein</fullName>
    </recommendedName>
</protein>
<keyword evidence="2 4" id="KW-0863">Zinc-finger</keyword>
<dbReference type="SUPFAM" id="SSF144232">
    <property type="entry name" value="HIT/MYND zinc finger-like"/>
    <property type="match status" value="1"/>
</dbReference>
<dbReference type="InterPro" id="IPR046341">
    <property type="entry name" value="SET_dom_sf"/>
</dbReference>
<keyword evidence="3" id="KW-0862">Zinc</keyword>
<feature type="domain" description="MYND-type" evidence="6">
    <location>
        <begin position="19"/>
        <end position="59"/>
    </location>
</feature>
<evidence type="ECO:0000256" key="1">
    <source>
        <dbReference type="ARBA" id="ARBA00022723"/>
    </source>
</evidence>
<evidence type="ECO:0008006" key="8">
    <source>
        <dbReference type="Google" id="ProtNLM"/>
    </source>
</evidence>
<dbReference type="InterPro" id="IPR001214">
    <property type="entry name" value="SET_dom"/>
</dbReference>
<dbReference type="SUPFAM" id="SSF82199">
    <property type="entry name" value="SET domain"/>
    <property type="match status" value="1"/>
</dbReference>
<dbReference type="Gene3D" id="6.10.140.2220">
    <property type="match status" value="1"/>
</dbReference>
<evidence type="ECO:0000259" key="6">
    <source>
        <dbReference type="PROSITE" id="PS50865"/>
    </source>
</evidence>
<accession>A0A6G6FQM8</accession>
<dbReference type="OrthoDB" id="265717at2759"/>
<dbReference type="Pfam" id="PF01753">
    <property type="entry name" value="zf-MYND"/>
    <property type="match status" value="1"/>
</dbReference>
<dbReference type="PROSITE" id="PS50280">
    <property type="entry name" value="SET"/>
    <property type="match status" value="1"/>
</dbReference>
<reference evidence="7" key="1">
    <citation type="journal article" date="2019" name="J. For. Res.">
        <title>Expression and analysis of zinc finger family gene in Lenzites gibbosa.</title>
        <authorList>
            <person name="Zhang J."/>
            <person name="Chi Y."/>
            <person name="Li S."/>
            <person name="Zhang J."/>
            <person name="Chen J."/>
        </authorList>
    </citation>
    <scope>NUCLEOTIDE SEQUENCE</scope>
    <source>
        <strain evidence="7">ZnF130</strain>
    </source>
</reference>
<dbReference type="InterPro" id="IPR002893">
    <property type="entry name" value="Znf_MYND"/>
</dbReference>
<dbReference type="Pfam" id="PF00856">
    <property type="entry name" value="SET"/>
    <property type="match status" value="1"/>
</dbReference>
<evidence type="ECO:0000256" key="3">
    <source>
        <dbReference type="ARBA" id="ARBA00022833"/>
    </source>
</evidence>
<dbReference type="InterPro" id="IPR050869">
    <property type="entry name" value="H3K4_H4K5_MeTrfase"/>
</dbReference>
<dbReference type="AlphaFoldDB" id="A0A6G6FQM8"/>